<dbReference type="PANTHER" id="PTHR30329:SF21">
    <property type="entry name" value="LIPOPROTEIN YIAD-RELATED"/>
    <property type="match status" value="1"/>
</dbReference>
<sequence>MKRYIKSIALIVITILCNQNIIAQNQKLNKADLEYDQYDFIDARDIYLKVVEKGYHSAEIYKKLGDTYYYNSDYKTASDWYGKLFETYPGDVDIEYFYRAAQSYKSIDRYEESNELMDTYIAMGGEEKVIQAFENDPEYLKSLGIETFKYVLNKISVNSKFSDFGPSYYKNKIVFASSTKDLENFKTHNWNNLPYLDLYSADIDKDGNYSNPEPLSGEVNTVYHESSTAFTKDGKTMYFTRNNYTNGKKGSDDRRTMRLKLYKATKNLIGEWVNVEELPFNSPQYSVAHPALSKDEKRLYFASDMLGTYGRSDLWYTEILENNMYGEPVNLGPNINTRSRETFPYISEYNNLYFSSDGYGGYGGLDIFITPLDEEGNYGKISNFGEPINSNQDDFGFITKESEGTGYFSSNIDGGRGSIDDEIFRFVEECVMTITTTVTDIDTGELIPGAEVSLLDSNNKLIEKVTVGDDAKYTFTGHCETQYSVLATKKKFFPNEKIIVTPNEGGVIDLILELKRKEDCLPNDLGCRLNLQPIYFDYDRAEIRDDAAIELAKILSALQLYPELVIHIESHTDSRGRDSYNEKLSDRRAKSTMNWIAERGVDPFRLTAKGYGESQLVNYCSNDVECTEEEHQLNRRSMFLIQDHNSTVTSK</sequence>
<dbReference type="InterPro" id="IPR050330">
    <property type="entry name" value="Bact_OuterMem_StrucFunc"/>
</dbReference>
<keyword evidence="2" id="KW-0472">Membrane</keyword>
<evidence type="ECO:0000259" key="4">
    <source>
        <dbReference type="Pfam" id="PF00691"/>
    </source>
</evidence>
<dbReference type="PANTHER" id="PTHR30329">
    <property type="entry name" value="STATOR ELEMENT OF FLAGELLAR MOTOR COMPLEX"/>
    <property type="match status" value="1"/>
</dbReference>
<keyword evidence="3" id="KW-0998">Cell outer membrane</keyword>
<evidence type="ECO:0000313" key="5">
    <source>
        <dbReference type="EMBL" id="RMA58460.1"/>
    </source>
</evidence>
<dbReference type="RefSeq" id="WP_121907945.1">
    <property type="nucleotide sequence ID" value="NZ_REFC01000013.1"/>
</dbReference>
<evidence type="ECO:0000313" key="6">
    <source>
        <dbReference type="Proteomes" id="UP000271339"/>
    </source>
</evidence>
<comment type="subcellular location">
    <subcellularLocation>
        <location evidence="1">Cell outer membrane</location>
    </subcellularLocation>
</comment>
<dbReference type="InterPro" id="IPR006664">
    <property type="entry name" value="OMP_bac"/>
</dbReference>
<reference evidence="5 6" key="1">
    <citation type="submission" date="2018-10" db="EMBL/GenBank/DDBJ databases">
        <title>Genomic Encyclopedia of Archaeal and Bacterial Type Strains, Phase II (KMG-II): from individual species to whole genera.</title>
        <authorList>
            <person name="Goeker M."/>
        </authorList>
    </citation>
    <scope>NUCLEOTIDE SEQUENCE [LARGE SCALE GENOMIC DNA]</scope>
    <source>
        <strain evidence="5 6">DSM 23424</strain>
    </source>
</reference>
<gene>
    <name evidence="5" type="ORF">BXY75_1833</name>
</gene>
<dbReference type="Gene3D" id="3.30.1330.60">
    <property type="entry name" value="OmpA-like domain"/>
    <property type="match status" value="1"/>
</dbReference>
<feature type="domain" description="OmpA-like" evidence="4">
    <location>
        <begin position="535"/>
        <end position="624"/>
    </location>
</feature>
<dbReference type="SUPFAM" id="SSF49478">
    <property type="entry name" value="Cna protein B-type domain"/>
    <property type="match status" value="1"/>
</dbReference>
<dbReference type="SUPFAM" id="SSF103088">
    <property type="entry name" value="OmpA-like"/>
    <property type="match status" value="1"/>
</dbReference>
<dbReference type="AlphaFoldDB" id="A0A3L9YGA6"/>
<evidence type="ECO:0000256" key="3">
    <source>
        <dbReference type="ARBA" id="ARBA00023237"/>
    </source>
</evidence>
<dbReference type="Proteomes" id="UP000271339">
    <property type="component" value="Unassembled WGS sequence"/>
</dbReference>
<dbReference type="InterPro" id="IPR011659">
    <property type="entry name" value="WD40"/>
</dbReference>
<dbReference type="Pfam" id="PF00691">
    <property type="entry name" value="OmpA"/>
    <property type="match status" value="1"/>
</dbReference>
<evidence type="ECO:0000256" key="1">
    <source>
        <dbReference type="ARBA" id="ARBA00004442"/>
    </source>
</evidence>
<dbReference type="InterPro" id="IPR006665">
    <property type="entry name" value="OmpA-like"/>
</dbReference>
<dbReference type="EMBL" id="REFC01000013">
    <property type="protein sequence ID" value="RMA58460.1"/>
    <property type="molecule type" value="Genomic_DNA"/>
</dbReference>
<dbReference type="GO" id="GO:0009279">
    <property type="term" value="C:cell outer membrane"/>
    <property type="evidence" value="ECO:0007669"/>
    <property type="project" value="UniProtKB-SubCell"/>
</dbReference>
<dbReference type="Gene3D" id="2.60.40.1120">
    <property type="entry name" value="Carboxypeptidase-like, regulatory domain"/>
    <property type="match status" value="1"/>
</dbReference>
<dbReference type="Pfam" id="PF07676">
    <property type="entry name" value="PD40"/>
    <property type="match status" value="1"/>
</dbReference>
<dbReference type="InterPro" id="IPR036737">
    <property type="entry name" value="OmpA-like_sf"/>
</dbReference>
<dbReference type="InterPro" id="IPR011990">
    <property type="entry name" value="TPR-like_helical_dom_sf"/>
</dbReference>
<dbReference type="OrthoDB" id="9809364at2"/>
<comment type="caution">
    <text evidence="5">The sequence shown here is derived from an EMBL/GenBank/DDBJ whole genome shotgun (WGS) entry which is preliminary data.</text>
</comment>
<keyword evidence="6" id="KW-1185">Reference proteome</keyword>
<dbReference type="SUPFAM" id="SSF48452">
    <property type="entry name" value="TPR-like"/>
    <property type="match status" value="1"/>
</dbReference>
<protein>
    <submittedName>
        <fullName evidence="5">WD40 repeat protein</fullName>
    </submittedName>
</protein>
<dbReference type="PRINTS" id="PR01021">
    <property type="entry name" value="OMPADOMAIN"/>
</dbReference>
<dbReference type="CDD" id="cd07185">
    <property type="entry name" value="OmpA_C-like"/>
    <property type="match status" value="1"/>
</dbReference>
<dbReference type="SUPFAM" id="SSF82171">
    <property type="entry name" value="DPP6 N-terminal domain-like"/>
    <property type="match status" value="1"/>
</dbReference>
<organism evidence="5 6">
    <name type="scientific">Ulvibacter antarcticus</name>
    <dbReference type="NCBI Taxonomy" id="442714"/>
    <lineage>
        <taxon>Bacteria</taxon>
        <taxon>Pseudomonadati</taxon>
        <taxon>Bacteroidota</taxon>
        <taxon>Flavobacteriia</taxon>
        <taxon>Flavobacteriales</taxon>
        <taxon>Flavobacteriaceae</taxon>
        <taxon>Ulvibacter</taxon>
    </lineage>
</organism>
<name>A0A3L9YGA6_9FLAO</name>
<accession>A0A3L9YGA6</accession>
<evidence type="ECO:0000256" key="2">
    <source>
        <dbReference type="ARBA" id="ARBA00023136"/>
    </source>
</evidence>
<proteinExistence type="predicted"/>
<dbReference type="Gene3D" id="1.25.40.10">
    <property type="entry name" value="Tetratricopeptide repeat domain"/>
    <property type="match status" value="1"/>
</dbReference>